<accession>A0ABT6CPA5</accession>
<sequence>MKVAALYDQLDRLENATRCAGDLAQEAPAQFQIAVAEVVSVLLEVTRSAKALLDRQLHDEVCRAVAADRLANDRGVS</sequence>
<protein>
    <submittedName>
        <fullName evidence="1">Uncharacterized protein</fullName>
    </submittedName>
</protein>
<comment type="caution">
    <text evidence="1">The sequence shown here is derived from an EMBL/GenBank/DDBJ whole genome shotgun (WGS) entry which is preliminary data.</text>
</comment>
<dbReference type="RefSeq" id="WP_277278518.1">
    <property type="nucleotide sequence ID" value="NZ_JAROCY010000011.1"/>
</dbReference>
<evidence type="ECO:0000313" key="2">
    <source>
        <dbReference type="Proteomes" id="UP001222770"/>
    </source>
</evidence>
<gene>
    <name evidence="1" type="ORF">POM99_13085</name>
</gene>
<organism evidence="1 2">
    <name type="scientific">Novosphingobium cyanobacteriorum</name>
    <dbReference type="NCBI Taxonomy" id="3024215"/>
    <lineage>
        <taxon>Bacteria</taxon>
        <taxon>Pseudomonadati</taxon>
        <taxon>Pseudomonadota</taxon>
        <taxon>Alphaproteobacteria</taxon>
        <taxon>Sphingomonadales</taxon>
        <taxon>Sphingomonadaceae</taxon>
        <taxon>Novosphingobium</taxon>
    </lineage>
</organism>
<name>A0ABT6CPA5_9SPHN</name>
<keyword evidence="2" id="KW-1185">Reference proteome</keyword>
<dbReference type="EMBL" id="JAROCY010000011">
    <property type="protein sequence ID" value="MDF8334142.1"/>
    <property type="molecule type" value="Genomic_DNA"/>
</dbReference>
<proteinExistence type="predicted"/>
<evidence type="ECO:0000313" key="1">
    <source>
        <dbReference type="EMBL" id="MDF8334142.1"/>
    </source>
</evidence>
<dbReference type="Proteomes" id="UP001222770">
    <property type="component" value="Unassembled WGS sequence"/>
</dbReference>
<reference evidence="1 2" key="1">
    <citation type="submission" date="2023-03" db="EMBL/GenBank/DDBJ databases">
        <title>Novosphingobium cyanobacteriorum sp. nov., isolated from a eutrophic reservoir during the Microcystis bloom period.</title>
        <authorList>
            <person name="Kang M."/>
            <person name="Le V."/>
            <person name="Ko S.-R."/>
            <person name="Lee S.-A."/>
            <person name="Ahn C.-Y."/>
        </authorList>
    </citation>
    <scope>NUCLEOTIDE SEQUENCE [LARGE SCALE GENOMIC DNA]</scope>
    <source>
        <strain evidence="1 2">HBC54</strain>
    </source>
</reference>